<dbReference type="GO" id="GO:0005524">
    <property type="term" value="F:ATP binding"/>
    <property type="evidence" value="ECO:0007669"/>
    <property type="project" value="UniProtKB-UniRule"/>
</dbReference>
<evidence type="ECO:0000313" key="21">
    <source>
        <dbReference type="Proteomes" id="UP000663760"/>
    </source>
</evidence>
<dbReference type="PROSITE" id="PS00010">
    <property type="entry name" value="ASX_HYDROXYL"/>
    <property type="match status" value="1"/>
</dbReference>
<dbReference type="FunFam" id="1.10.510.10:FF:000084">
    <property type="entry name" value="Wall-associated receptor kinase 2"/>
    <property type="match status" value="1"/>
</dbReference>
<dbReference type="PANTHER" id="PTHR27005:SF479">
    <property type="entry name" value="OS06G0706600 PROTEIN"/>
    <property type="match status" value="1"/>
</dbReference>
<dbReference type="FunFam" id="2.10.25.10:FF:000038">
    <property type="entry name" value="Fibrillin 2"/>
    <property type="match status" value="1"/>
</dbReference>
<keyword evidence="4" id="KW-0808">Transferase</keyword>
<protein>
    <submittedName>
        <fullName evidence="18">Uncharacterized protein</fullName>
    </submittedName>
</protein>
<dbReference type="InterPro" id="IPR000152">
    <property type="entry name" value="EGF-type_Asp/Asn_hydroxyl_site"/>
</dbReference>
<dbReference type="SMART" id="SM00181">
    <property type="entry name" value="EGF"/>
    <property type="match status" value="2"/>
</dbReference>
<dbReference type="InterPro" id="IPR011009">
    <property type="entry name" value="Kinase-like_dom_sf"/>
</dbReference>
<feature type="domain" description="EGF-like" evidence="17">
    <location>
        <begin position="292"/>
        <end position="335"/>
    </location>
</feature>
<feature type="region of interest" description="Disordered" evidence="14">
    <location>
        <begin position="704"/>
        <end position="729"/>
    </location>
</feature>
<dbReference type="GO" id="GO:0030247">
    <property type="term" value="F:polysaccharide binding"/>
    <property type="evidence" value="ECO:0007669"/>
    <property type="project" value="InterPro"/>
</dbReference>
<dbReference type="InterPro" id="IPR008271">
    <property type="entry name" value="Ser/Thr_kinase_AS"/>
</dbReference>
<evidence type="ECO:0000256" key="12">
    <source>
        <dbReference type="PROSITE-ProRule" id="PRU00076"/>
    </source>
</evidence>
<accession>A0A7I8IMZ4</accession>
<feature type="signal peptide" evidence="15">
    <location>
        <begin position="1"/>
        <end position="20"/>
    </location>
</feature>
<dbReference type="Proteomes" id="UP000663760">
    <property type="component" value="Chromosome 4"/>
</dbReference>
<dbReference type="EMBL" id="LR746267">
    <property type="protein sequence ID" value="CAA7395531.1"/>
    <property type="molecule type" value="Genomic_DNA"/>
</dbReference>
<evidence type="ECO:0000256" key="8">
    <source>
        <dbReference type="ARBA" id="ARBA00022777"/>
    </source>
</evidence>
<gene>
    <name evidence="18" type="ORF">SI7747_04005656</name>
    <name evidence="19" type="ORF">SI8410_04006190</name>
    <name evidence="20" type="ORF">SI8410_04006192</name>
</gene>
<dbReference type="GO" id="GO:0004674">
    <property type="term" value="F:protein serine/threonine kinase activity"/>
    <property type="evidence" value="ECO:0007669"/>
    <property type="project" value="UniProtKB-KW"/>
</dbReference>
<name>A0A7I8IMZ4_SPIIN</name>
<comment type="subcellular location">
    <subcellularLocation>
        <location evidence="1">Membrane</location>
        <topology evidence="1">Single-pass type I membrane protein</topology>
    </subcellularLocation>
</comment>
<keyword evidence="21" id="KW-1185">Reference proteome</keyword>
<dbReference type="SUPFAM" id="SSF57196">
    <property type="entry name" value="EGF/Laminin"/>
    <property type="match status" value="1"/>
</dbReference>
<dbReference type="Gene3D" id="2.10.25.10">
    <property type="entry name" value="Laminin"/>
    <property type="match status" value="2"/>
</dbReference>
<keyword evidence="10" id="KW-1015">Disulfide bond</keyword>
<feature type="binding site" evidence="13">
    <location>
        <position position="449"/>
    </location>
    <ligand>
        <name>ATP</name>
        <dbReference type="ChEBI" id="CHEBI:30616"/>
    </ligand>
</feature>
<dbReference type="PROSITE" id="PS00107">
    <property type="entry name" value="PROTEIN_KINASE_ATP"/>
    <property type="match status" value="1"/>
</dbReference>
<evidence type="ECO:0000256" key="15">
    <source>
        <dbReference type="SAM" id="SignalP"/>
    </source>
</evidence>
<keyword evidence="2" id="KW-0723">Serine/threonine-protein kinase</keyword>
<feature type="chain" id="PRO_5045019937" evidence="15">
    <location>
        <begin position="21"/>
        <end position="737"/>
    </location>
</feature>
<dbReference type="InterPro" id="IPR001881">
    <property type="entry name" value="EGF-like_Ca-bd_dom"/>
</dbReference>
<dbReference type="InterPro" id="IPR018097">
    <property type="entry name" value="EGF_Ca-bd_CS"/>
</dbReference>
<evidence type="ECO:0000256" key="13">
    <source>
        <dbReference type="PROSITE-ProRule" id="PRU10141"/>
    </source>
</evidence>
<keyword evidence="8" id="KW-0418">Kinase</keyword>
<dbReference type="Gene3D" id="3.30.200.20">
    <property type="entry name" value="Phosphorylase Kinase, domain 1"/>
    <property type="match status" value="1"/>
</dbReference>
<evidence type="ECO:0000256" key="7">
    <source>
        <dbReference type="ARBA" id="ARBA00022741"/>
    </source>
</evidence>
<dbReference type="CDD" id="cd00054">
    <property type="entry name" value="EGF_CA"/>
    <property type="match status" value="1"/>
</dbReference>
<dbReference type="InterPro" id="IPR045274">
    <property type="entry name" value="WAK-like"/>
</dbReference>
<keyword evidence="3 12" id="KW-0245">EGF-like domain</keyword>
<evidence type="ECO:0000256" key="1">
    <source>
        <dbReference type="ARBA" id="ARBA00004479"/>
    </source>
</evidence>
<dbReference type="GO" id="GO:0005886">
    <property type="term" value="C:plasma membrane"/>
    <property type="evidence" value="ECO:0007669"/>
    <property type="project" value="TreeGrafter"/>
</dbReference>
<proteinExistence type="predicted"/>
<dbReference type="Gene3D" id="1.10.510.10">
    <property type="entry name" value="Transferase(Phosphotransferase) domain 1"/>
    <property type="match status" value="1"/>
</dbReference>
<evidence type="ECO:0000259" key="17">
    <source>
        <dbReference type="PROSITE" id="PS50026"/>
    </source>
</evidence>
<dbReference type="Pfam" id="PF13947">
    <property type="entry name" value="GUB_WAK_bind"/>
    <property type="match status" value="1"/>
</dbReference>
<evidence type="ECO:0000313" key="20">
    <source>
        <dbReference type="EMBL" id="CAA7395531.1"/>
    </source>
</evidence>
<evidence type="ECO:0000313" key="19">
    <source>
        <dbReference type="EMBL" id="CAA7395529.1"/>
    </source>
</evidence>
<dbReference type="InterPro" id="IPR000742">
    <property type="entry name" value="EGF"/>
</dbReference>
<sequence length="737" mass="80938">MSVIGFLLFAFLTTASKAKAAPDTLLPSCKTTCGDIDIPYPFGIGEGCYAKEYGDFSINCEDNSTAFLSDSVYEIVNISVTGELRIKGSTGFDCYDTRGNNNYSFPQVDVAKLPFTFSHTRNKFVVVGCDTDAYIWDQYGTRYSGGCMSYCESLESFRDIPNGSSCSGLGCCEVSIPRGINNYTTDMSSYYGYNYSMDFNHCGFIFLAEQGQYTFSVSDLSSDRLETQTLPIVLDWSIGGQTCEEAKKNRTVPYACRSDNSHCIKSNNGAGYLCQCSTGYQGNPYLPRGCHDIDECAQSPDACPSNATCANTVGGYECTCPEGYRLNLHFTGECEGTISAVPVINGVGGGLLVLLSASAFTCWGCQRRNLADQMRKVAEFRQKMFEHNGGPLLQQYISSQPGNTFRIFTEEDLAKATSGFADDQIIGRGGHGVVYLGRMEDDTLVAIKKSKMMDERESKEFAREMAILSQINHVNVVKILGCCVEVEVPMLVYEFVPGGTLFSVIHRRNERTTISLGVRLRIATEVAEALAYLHSYASPPILHKDVKTSNILLEENHRAKISDFGASDFAPVDEAEIASVVQGTWGYLDPEYLQTYQFSEKSDVYSFGVVLVELLTGRKPLDLQGPVDKRGLALTFGSLLSEEKLENILDPQVTAEGDAERLREIAELAGRCLSVKGADRPTMKEVSIALQLLGPSRAYYSVPRDTPEEAESLLDHEQSTADLSSKNHTILEIEAGR</sequence>
<reference evidence="18" key="1">
    <citation type="submission" date="2019-12" db="EMBL/GenBank/DDBJ databases">
        <authorList>
            <person name="Scholz U."/>
            <person name="Mascher M."/>
            <person name="Fiebig A."/>
        </authorList>
    </citation>
    <scope>NUCLEOTIDE SEQUENCE</scope>
</reference>
<evidence type="ECO:0000259" key="16">
    <source>
        <dbReference type="PROSITE" id="PS50011"/>
    </source>
</evidence>
<evidence type="ECO:0000256" key="2">
    <source>
        <dbReference type="ARBA" id="ARBA00022527"/>
    </source>
</evidence>
<evidence type="ECO:0000256" key="5">
    <source>
        <dbReference type="ARBA" id="ARBA00022729"/>
    </source>
</evidence>
<dbReference type="PROSITE" id="PS00108">
    <property type="entry name" value="PROTEIN_KINASE_ST"/>
    <property type="match status" value="1"/>
</dbReference>
<keyword evidence="7 13" id="KW-0547">Nucleotide-binding</keyword>
<dbReference type="PROSITE" id="PS01187">
    <property type="entry name" value="EGF_CA"/>
    <property type="match status" value="1"/>
</dbReference>
<dbReference type="InterPro" id="IPR025287">
    <property type="entry name" value="WAK_GUB"/>
</dbReference>
<dbReference type="OrthoDB" id="4062651at2759"/>
<dbReference type="PANTHER" id="PTHR27005">
    <property type="entry name" value="WALL-ASSOCIATED RECEPTOR KINASE-LIKE 21"/>
    <property type="match status" value="1"/>
</dbReference>
<evidence type="ECO:0000256" key="9">
    <source>
        <dbReference type="ARBA" id="ARBA00022840"/>
    </source>
</evidence>
<evidence type="ECO:0000313" key="18">
    <source>
        <dbReference type="EMBL" id="CAA2619489.1"/>
    </source>
</evidence>
<dbReference type="InterPro" id="IPR049883">
    <property type="entry name" value="NOTCH1_EGF-like"/>
</dbReference>
<evidence type="ECO:0000256" key="14">
    <source>
        <dbReference type="SAM" id="MobiDB-lite"/>
    </source>
</evidence>
<dbReference type="EMBL" id="LR746267">
    <property type="protein sequence ID" value="CAA7395529.1"/>
    <property type="molecule type" value="Genomic_DNA"/>
</dbReference>
<evidence type="ECO:0000256" key="6">
    <source>
        <dbReference type="ARBA" id="ARBA00022737"/>
    </source>
</evidence>
<feature type="domain" description="Protein kinase" evidence="16">
    <location>
        <begin position="420"/>
        <end position="700"/>
    </location>
</feature>
<dbReference type="InterPro" id="IPR017441">
    <property type="entry name" value="Protein_kinase_ATP_BS"/>
</dbReference>
<organism evidence="18">
    <name type="scientific">Spirodela intermedia</name>
    <name type="common">Intermediate duckweed</name>
    <dbReference type="NCBI Taxonomy" id="51605"/>
    <lineage>
        <taxon>Eukaryota</taxon>
        <taxon>Viridiplantae</taxon>
        <taxon>Streptophyta</taxon>
        <taxon>Embryophyta</taxon>
        <taxon>Tracheophyta</taxon>
        <taxon>Spermatophyta</taxon>
        <taxon>Magnoliopsida</taxon>
        <taxon>Liliopsida</taxon>
        <taxon>Araceae</taxon>
        <taxon>Lemnoideae</taxon>
        <taxon>Spirodela</taxon>
    </lineage>
</organism>
<dbReference type="PROSITE" id="PS50026">
    <property type="entry name" value="EGF_3"/>
    <property type="match status" value="1"/>
</dbReference>
<dbReference type="EMBL" id="LR743591">
    <property type="protein sequence ID" value="CAA2619489.1"/>
    <property type="molecule type" value="Genomic_DNA"/>
</dbReference>
<evidence type="ECO:0000256" key="11">
    <source>
        <dbReference type="ARBA" id="ARBA00023180"/>
    </source>
</evidence>
<dbReference type="InterPro" id="IPR000719">
    <property type="entry name" value="Prot_kinase_dom"/>
</dbReference>
<keyword evidence="9 13" id="KW-0067">ATP-binding</keyword>
<dbReference type="FunFam" id="3.30.200.20:FF:000337">
    <property type="entry name" value="Wall-associated receptor kinase 3"/>
    <property type="match status" value="1"/>
</dbReference>
<dbReference type="GO" id="GO:0007166">
    <property type="term" value="P:cell surface receptor signaling pathway"/>
    <property type="evidence" value="ECO:0007669"/>
    <property type="project" value="InterPro"/>
</dbReference>
<dbReference type="PROSITE" id="PS50011">
    <property type="entry name" value="PROTEIN_KINASE_DOM"/>
    <property type="match status" value="1"/>
</dbReference>
<dbReference type="SMART" id="SM00220">
    <property type="entry name" value="S_TKc"/>
    <property type="match status" value="1"/>
</dbReference>
<dbReference type="SUPFAM" id="SSF56112">
    <property type="entry name" value="Protein kinase-like (PK-like)"/>
    <property type="match status" value="1"/>
</dbReference>
<evidence type="ECO:0000256" key="10">
    <source>
        <dbReference type="ARBA" id="ARBA00023157"/>
    </source>
</evidence>
<keyword evidence="11" id="KW-0325">Glycoprotein</keyword>
<keyword evidence="6" id="KW-0677">Repeat</keyword>
<keyword evidence="5 15" id="KW-0732">Signal</keyword>
<dbReference type="FunFam" id="2.10.25.10:FF:000628">
    <property type="entry name" value="Wall-associated receptor kinase 2"/>
    <property type="match status" value="1"/>
</dbReference>
<dbReference type="GO" id="GO:0005509">
    <property type="term" value="F:calcium ion binding"/>
    <property type="evidence" value="ECO:0007669"/>
    <property type="project" value="InterPro"/>
</dbReference>
<dbReference type="AlphaFoldDB" id="A0A7I8IMZ4"/>
<dbReference type="Pfam" id="PF00069">
    <property type="entry name" value="Pkinase"/>
    <property type="match status" value="1"/>
</dbReference>
<dbReference type="Pfam" id="PF07645">
    <property type="entry name" value="EGF_CA"/>
    <property type="match status" value="1"/>
</dbReference>
<evidence type="ECO:0000256" key="3">
    <source>
        <dbReference type="ARBA" id="ARBA00022536"/>
    </source>
</evidence>
<comment type="caution">
    <text evidence="12">Lacks conserved residue(s) required for the propagation of feature annotation.</text>
</comment>
<evidence type="ECO:0000256" key="4">
    <source>
        <dbReference type="ARBA" id="ARBA00022679"/>
    </source>
</evidence>
<dbReference type="SMART" id="SM00179">
    <property type="entry name" value="EGF_CA"/>
    <property type="match status" value="1"/>
</dbReference>